<dbReference type="OrthoDB" id="2735536at2759"/>
<accession>A0A835I5Q5</accession>
<dbReference type="AlphaFoldDB" id="A0A835I5Q5"/>
<sequence>MCVVSTGPTPEWDEGIAWALDSPPKVWSGGCKFADLLMRVLLYYRDPRTHEYHWLGAVHVKDVANAQVLLFETPSASGRRDLR</sequence>
<gene>
    <name evidence="1" type="ORF">IFM89_017852</name>
</gene>
<comment type="caution">
    <text evidence="1">The sequence shown here is derived from an EMBL/GenBank/DDBJ whole genome shotgun (WGS) entry which is preliminary data.</text>
</comment>
<protein>
    <submittedName>
        <fullName evidence="1">Uncharacterized protein</fullName>
    </submittedName>
</protein>
<name>A0A835I5Q5_9MAGN</name>
<reference evidence="1 2" key="1">
    <citation type="submission" date="2020-10" db="EMBL/GenBank/DDBJ databases">
        <title>The Coptis chinensis genome and diversification of protoberbering-type alkaloids.</title>
        <authorList>
            <person name="Wang B."/>
            <person name="Shu S."/>
            <person name="Song C."/>
            <person name="Liu Y."/>
        </authorList>
    </citation>
    <scope>NUCLEOTIDE SEQUENCE [LARGE SCALE GENOMIC DNA]</scope>
    <source>
        <strain evidence="1">HL-2020</strain>
        <tissue evidence="1">Leaf</tissue>
    </source>
</reference>
<dbReference type="EMBL" id="JADFTS010000004">
    <property type="protein sequence ID" value="KAF9609673.1"/>
    <property type="molecule type" value="Genomic_DNA"/>
</dbReference>
<organism evidence="1 2">
    <name type="scientific">Coptis chinensis</name>
    <dbReference type="NCBI Taxonomy" id="261450"/>
    <lineage>
        <taxon>Eukaryota</taxon>
        <taxon>Viridiplantae</taxon>
        <taxon>Streptophyta</taxon>
        <taxon>Embryophyta</taxon>
        <taxon>Tracheophyta</taxon>
        <taxon>Spermatophyta</taxon>
        <taxon>Magnoliopsida</taxon>
        <taxon>Ranunculales</taxon>
        <taxon>Ranunculaceae</taxon>
        <taxon>Coptidoideae</taxon>
        <taxon>Coptis</taxon>
    </lineage>
</organism>
<dbReference type="Proteomes" id="UP000631114">
    <property type="component" value="Unassembled WGS sequence"/>
</dbReference>
<evidence type="ECO:0000313" key="2">
    <source>
        <dbReference type="Proteomes" id="UP000631114"/>
    </source>
</evidence>
<proteinExistence type="predicted"/>
<keyword evidence="2" id="KW-1185">Reference proteome</keyword>
<evidence type="ECO:0000313" key="1">
    <source>
        <dbReference type="EMBL" id="KAF9609673.1"/>
    </source>
</evidence>